<dbReference type="SMART" id="SM00214">
    <property type="entry name" value="VWC"/>
    <property type="match status" value="1"/>
</dbReference>
<evidence type="ECO:0000313" key="4">
    <source>
        <dbReference type="Proteomes" id="UP001233172"/>
    </source>
</evidence>
<organism evidence="3 4">
    <name type="scientific">Biomphalaria pfeifferi</name>
    <name type="common">Bloodfluke planorb</name>
    <name type="synonym">Freshwater snail</name>
    <dbReference type="NCBI Taxonomy" id="112525"/>
    <lineage>
        <taxon>Eukaryota</taxon>
        <taxon>Metazoa</taxon>
        <taxon>Spiralia</taxon>
        <taxon>Lophotrochozoa</taxon>
        <taxon>Mollusca</taxon>
        <taxon>Gastropoda</taxon>
        <taxon>Heterobranchia</taxon>
        <taxon>Euthyneura</taxon>
        <taxon>Panpulmonata</taxon>
        <taxon>Hygrophila</taxon>
        <taxon>Lymnaeoidea</taxon>
        <taxon>Planorbidae</taxon>
        <taxon>Biomphalaria</taxon>
    </lineage>
</organism>
<keyword evidence="4" id="KW-1185">Reference proteome</keyword>
<dbReference type="InterPro" id="IPR052624">
    <property type="entry name" value="CRIM1"/>
</dbReference>
<name>A0AAD8AXU2_BIOPF</name>
<dbReference type="PROSITE" id="PS50184">
    <property type="entry name" value="VWFC_2"/>
    <property type="match status" value="1"/>
</dbReference>
<dbReference type="PANTHER" id="PTHR46439:SF1">
    <property type="entry name" value="CYSTEINE-RICH MOTOR NEURON 1 PROTEIN"/>
    <property type="match status" value="1"/>
</dbReference>
<dbReference type="Proteomes" id="UP001233172">
    <property type="component" value="Unassembled WGS sequence"/>
</dbReference>
<proteinExistence type="predicted"/>
<comment type="caution">
    <text evidence="3">The sequence shown here is derived from an EMBL/GenBank/DDBJ whole genome shotgun (WGS) entry which is preliminary data.</text>
</comment>
<keyword evidence="1" id="KW-0732">Signal</keyword>
<sequence length="91" mass="9883">MALNLICVVVILLYNHLDKVCPESTIEPSNDAMFCVYKGKSYMVGSSFKPDDCTFCDCETNGEYICAMSSCAVPDCPKPVKVAGHCCLVCV</sequence>
<feature type="chain" id="PRO_5042085537" evidence="1">
    <location>
        <begin position="23"/>
        <end position="91"/>
    </location>
</feature>
<feature type="domain" description="VWFC" evidence="2">
    <location>
        <begin position="33"/>
        <end position="91"/>
    </location>
</feature>
<feature type="signal peptide" evidence="1">
    <location>
        <begin position="1"/>
        <end position="22"/>
    </location>
</feature>
<gene>
    <name evidence="3" type="ORF">Bpfe_026160</name>
</gene>
<evidence type="ECO:0000259" key="2">
    <source>
        <dbReference type="PROSITE" id="PS50184"/>
    </source>
</evidence>
<evidence type="ECO:0000256" key="1">
    <source>
        <dbReference type="SAM" id="SignalP"/>
    </source>
</evidence>
<dbReference type="GO" id="GO:0005886">
    <property type="term" value="C:plasma membrane"/>
    <property type="evidence" value="ECO:0007669"/>
    <property type="project" value="TreeGrafter"/>
</dbReference>
<dbReference type="EMBL" id="JASAOG010000199">
    <property type="protein sequence ID" value="KAK0044365.1"/>
    <property type="molecule type" value="Genomic_DNA"/>
</dbReference>
<dbReference type="Gene3D" id="6.20.200.20">
    <property type="match status" value="1"/>
</dbReference>
<dbReference type="PANTHER" id="PTHR46439">
    <property type="entry name" value="CYSTEINE-RICH MOTOR NEURON 1 PROTEIN"/>
    <property type="match status" value="1"/>
</dbReference>
<protein>
    <submittedName>
        <fullName evidence="3">Zonadhesin</fullName>
    </submittedName>
</protein>
<dbReference type="SUPFAM" id="SSF57603">
    <property type="entry name" value="FnI-like domain"/>
    <property type="match status" value="1"/>
</dbReference>
<reference evidence="3" key="2">
    <citation type="submission" date="2023-04" db="EMBL/GenBank/DDBJ databases">
        <authorList>
            <person name="Bu L."/>
            <person name="Lu L."/>
            <person name="Laidemitt M.R."/>
            <person name="Zhang S.M."/>
            <person name="Mutuku M."/>
            <person name="Mkoji G."/>
            <person name="Steinauer M."/>
            <person name="Loker E.S."/>
        </authorList>
    </citation>
    <scope>NUCLEOTIDE SEQUENCE</scope>
    <source>
        <strain evidence="3">KasaAsao</strain>
        <tissue evidence="3">Whole Snail</tissue>
    </source>
</reference>
<evidence type="ECO:0000313" key="3">
    <source>
        <dbReference type="EMBL" id="KAK0044365.1"/>
    </source>
</evidence>
<dbReference type="InterPro" id="IPR001007">
    <property type="entry name" value="VWF_dom"/>
</dbReference>
<reference evidence="3" key="1">
    <citation type="journal article" date="2023" name="PLoS Negl. Trop. Dis.">
        <title>A genome sequence for Biomphalaria pfeifferi, the major vector snail for the human-infecting parasite Schistosoma mansoni.</title>
        <authorList>
            <person name="Bu L."/>
            <person name="Lu L."/>
            <person name="Laidemitt M.R."/>
            <person name="Zhang S.M."/>
            <person name="Mutuku M."/>
            <person name="Mkoji G."/>
            <person name="Steinauer M."/>
            <person name="Loker E.S."/>
        </authorList>
    </citation>
    <scope>NUCLEOTIDE SEQUENCE</scope>
    <source>
        <strain evidence="3">KasaAsao</strain>
    </source>
</reference>
<accession>A0AAD8AXU2</accession>
<dbReference type="AlphaFoldDB" id="A0AAD8AXU2"/>
<dbReference type="Pfam" id="PF23334">
    <property type="entry name" value="VWC2L_2nd"/>
    <property type="match status" value="1"/>
</dbReference>